<evidence type="ECO:0000313" key="1">
    <source>
        <dbReference type="EMBL" id="EWM21360.1"/>
    </source>
</evidence>
<dbReference type="Proteomes" id="UP000019335">
    <property type="component" value="Unassembled WGS sequence"/>
</dbReference>
<feature type="non-terminal residue" evidence="1">
    <location>
        <position position="1"/>
    </location>
</feature>
<accession>W7T2R8</accession>
<dbReference type="AlphaFoldDB" id="W7T2R8"/>
<comment type="caution">
    <text evidence="1">The sequence shown here is derived from an EMBL/GenBank/DDBJ whole genome shotgun (WGS) entry which is preliminary data.</text>
</comment>
<name>W7T2R8_9STRA</name>
<reference evidence="1 2" key="1">
    <citation type="journal article" date="2014" name="Mol. Plant">
        <title>Chromosome Scale Genome Assembly and Transcriptome Profiling of Nannochloropsis gaditana in Nitrogen Depletion.</title>
        <authorList>
            <person name="Corteggiani Carpinelli E."/>
            <person name="Telatin A."/>
            <person name="Vitulo N."/>
            <person name="Forcato C."/>
            <person name="D'Angelo M."/>
            <person name="Schiavon R."/>
            <person name="Vezzi A."/>
            <person name="Giacometti G.M."/>
            <person name="Morosinotto T."/>
            <person name="Valle G."/>
        </authorList>
    </citation>
    <scope>NUCLEOTIDE SEQUENCE [LARGE SCALE GENOMIC DNA]</scope>
    <source>
        <strain evidence="1 2">B-31</strain>
    </source>
</reference>
<gene>
    <name evidence="1" type="ORF">Naga_100357g1</name>
</gene>
<organism evidence="1 2">
    <name type="scientific">Nannochloropsis gaditana</name>
    <dbReference type="NCBI Taxonomy" id="72520"/>
    <lineage>
        <taxon>Eukaryota</taxon>
        <taxon>Sar</taxon>
        <taxon>Stramenopiles</taxon>
        <taxon>Ochrophyta</taxon>
        <taxon>Eustigmatophyceae</taxon>
        <taxon>Eustigmatales</taxon>
        <taxon>Monodopsidaceae</taxon>
        <taxon>Nannochloropsis</taxon>
    </lineage>
</organism>
<proteinExistence type="predicted"/>
<protein>
    <submittedName>
        <fullName evidence="1">Uncharacterized protein</fullName>
    </submittedName>
</protein>
<sequence>LLRQHPPRPPLEHPRLPLRLLLLRQHPPRPPLEHPRLPLRLFLLRQHPPRPPLEHLRLLLRPLLPSIPRQSRMRLPRPQRMHLPSLCTHRRPTPSPTRRWSERAADACDEATKQAILKCVRRGHLISWAQEVCFFDAIDLGE</sequence>
<dbReference type="EMBL" id="AZIL01002511">
    <property type="protein sequence ID" value="EWM21360.1"/>
    <property type="molecule type" value="Genomic_DNA"/>
</dbReference>
<evidence type="ECO:0000313" key="2">
    <source>
        <dbReference type="Proteomes" id="UP000019335"/>
    </source>
</evidence>
<keyword evidence="2" id="KW-1185">Reference proteome</keyword>